<organism evidence="1 2">
    <name type="scientific">Candidatus Epulonipiscium fishelsonii</name>
    <dbReference type="NCBI Taxonomy" id="77094"/>
    <lineage>
        <taxon>Bacteria</taxon>
        <taxon>Bacillati</taxon>
        <taxon>Bacillota</taxon>
        <taxon>Clostridia</taxon>
        <taxon>Lachnospirales</taxon>
        <taxon>Lachnospiraceae</taxon>
        <taxon>Candidatus Epulonipiscium</taxon>
    </lineage>
</organism>
<evidence type="ECO:0000313" key="1">
    <source>
        <dbReference type="EMBL" id="ONI41578.1"/>
    </source>
</evidence>
<proteinExistence type="predicted"/>
<dbReference type="EMBL" id="LJDB01000033">
    <property type="protein sequence ID" value="ONI41578.1"/>
    <property type="molecule type" value="Genomic_DNA"/>
</dbReference>
<dbReference type="Proteomes" id="UP000188605">
    <property type="component" value="Unassembled WGS sequence"/>
</dbReference>
<protein>
    <submittedName>
        <fullName evidence="1">ATP synthase F0 subunit A</fullName>
    </submittedName>
</protein>
<reference evidence="1" key="1">
    <citation type="submission" date="2016-08" db="EMBL/GenBank/DDBJ databases">
        <authorList>
            <person name="Ngugi D.K."/>
            <person name="Miyake S."/>
            <person name="Stingl U."/>
        </authorList>
    </citation>
    <scope>NUCLEOTIDE SEQUENCE</scope>
    <source>
        <strain evidence="1">SCG-B11WGA-EpuloA1</strain>
    </source>
</reference>
<gene>
    <name evidence="1" type="ORF">AN396_00665</name>
</gene>
<sequence length="233" mass="25760">MESNIDFGIHMPIQLFTDPTTGQIFGFTTTHVNTVLVMIALTIFGLIVRSKVNSFTVVPETKFQVAIEMLVDGFGAFTASTMGENNKKFAMFYGPMFLFILLSNLVGLVGLRPPTADIATTFALSLTTFFMVQIYGIKAKGPAYYKGLLEPMPFLLPLNVIGELANPISLSFRLFGNILGGTIIMGLYYAMMPWFMKIGIPSVLHLYFDIFAGVLQTFIFVMLSMTFVSSAME</sequence>
<keyword evidence="2" id="KW-1185">Reference proteome</keyword>
<evidence type="ECO:0000313" key="2">
    <source>
        <dbReference type="Proteomes" id="UP000188605"/>
    </source>
</evidence>
<name>A0ACC8XEL0_9FIRM</name>
<comment type="caution">
    <text evidence="1">The sequence shown here is derived from an EMBL/GenBank/DDBJ whole genome shotgun (WGS) entry which is preliminary data.</text>
</comment>
<accession>A0ACC8XEL0</accession>